<dbReference type="OrthoDB" id="8477930at2"/>
<keyword evidence="1" id="KW-0472">Membrane</keyword>
<gene>
    <name evidence="3" type="ORF">SAMN05216574_12657</name>
</gene>
<dbReference type="Gene3D" id="1.10.287.70">
    <property type="match status" value="1"/>
</dbReference>
<dbReference type="EMBL" id="FOND01000026">
    <property type="protein sequence ID" value="SFF77455.1"/>
    <property type="molecule type" value="Genomic_DNA"/>
</dbReference>
<feature type="transmembrane region" description="Helical" evidence="1">
    <location>
        <begin position="107"/>
        <end position="124"/>
    </location>
</feature>
<feature type="transmembrane region" description="Helical" evidence="1">
    <location>
        <begin position="136"/>
        <end position="157"/>
    </location>
</feature>
<dbReference type="SUPFAM" id="SSF81324">
    <property type="entry name" value="Voltage-gated potassium channels"/>
    <property type="match status" value="1"/>
</dbReference>
<evidence type="ECO:0000259" key="2">
    <source>
        <dbReference type="Pfam" id="PF07885"/>
    </source>
</evidence>
<feature type="transmembrane region" description="Helical" evidence="1">
    <location>
        <begin position="65"/>
        <end position="87"/>
    </location>
</feature>
<dbReference type="Proteomes" id="UP000198589">
    <property type="component" value="Unassembled WGS sequence"/>
</dbReference>
<evidence type="ECO:0000313" key="4">
    <source>
        <dbReference type="Proteomes" id="UP000198589"/>
    </source>
</evidence>
<dbReference type="InterPro" id="IPR013099">
    <property type="entry name" value="K_chnl_dom"/>
</dbReference>
<evidence type="ECO:0000256" key="1">
    <source>
        <dbReference type="SAM" id="Phobius"/>
    </source>
</evidence>
<keyword evidence="1" id="KW-1133">Transmembrane helix</keyword>
<feature type="transmembrane region" description="Helical" evidence="1">
    <location>
        <begin position="7"/>
        <end position="29"/>
    </location>
</feature>
<evidence type="ECO:0000313" key="3">
    <source>
        <dbReference type="EMBL" id="SFF77455.1"/>
    </source>
</evidence>
<keyword evidence="4" id="KW-1185">Reference proteome</keyword>
<sequence length="297" mass="31958">MAYWADWLITGVGAVLVLVALRDIFHTIWHPSGRGDLSHLVMRGLWRLGQRRRDRGTAGVLTGPIALALVIGMWLVLLIGGGALVYVPHLPESFQYQSGLDVSERSVVLDAIYASTVTLATLGFGDIVPTAGWLRAVVPVQGLIGFALLTGSVTWVLQVYPALTRRRALAVRLAQLRTVSAFDLVQDPHSTLAAPLLESLAGALVQARVDVTQYSETFYFRDGDEEAALPAMLSVASTLCAAGHEAPRNDVRLAATLLSTAIDDFARVLDRQFLGVGGSTGEILAAYARAHNYADRT</sequence>
<feature type="domain" description="Potassium channel" evidence="2">
    <location>
        <begin position="83"/>
        <end position="157"/>
    </location>
</feature>
<name>A0A1I2LDY0_9ACTN</name>
<proteinExistence type="predicted"/>
<dbReference type="RefSeq" id="WP_092203327.1">
    <property type="nucleotide sequence ID" value="NZ_FOND01000026.1"/>
</dbReference>
<accession>A0A1I2LDY0</accession>
<dbReference type="AlphaFoldDB" id="A0A1I2LDY0"/>
<dbReference type="Pfam" id="PF07885">
    <property type="entry name" value="Ion_trans_2"/>
    <property type="match status" value="1"/>
</dbReference>
<reference evidence="4" key="1">
    <citation type="submission" date="2016-10" db="EMBL/GenBank/DDBJ databases">
        <authorList>
            <person name="Varghese N."/>
            <person name="Submissions S."/>
        </authorList>
    </citation>
    <scope>NUCLEOTIDE SEQUENCE [LARGE SCALE GENOMIC DNA]</scope>
    <source>
        <strain evidence="4">DSM 46838</strain>
    </source>
</reference>
<organism evidence="3 4">
    <name type="scientific">Blastococcus tunisiensis</name>
    <dbReference type="NCBI Taxonomy" id="1798228"/>
    <lineage>
        <taxon>Bacteria</taxon>
        <taxon>Bacillati</taxon>
        <taxon>Actinomycetota</taxon>
        <taxon>Actinomycetes</taxon>
        <taxon>Geodermatophilales</taxon>
        <taxon>Geodermatophilaceae</taxon>
        <taxon>Blastococcus</taxon>
    </lineage>
</organism>
<keyword evidence="1" id="KW-0812">Transmembrane</keyword>
<protein>
    <submittedName>
        <fullName evidence="3">Ion channel</fullName>
    </submittedName>
</protein>
<dbReference type="STRING" id="1798228.SAMN05216574_12657"/>